<feature type="domain" description="RNA polymerase sigma factor 70 region 4 type 2" evidence="6">
    <location>
        <begin position="98"/>
        <end position="149"/>
    </location>
</feature>
<evidence type="ECO:0000256" key="3">
    <source>
        <dbReference type="ARBA" id="ARBA00023082"/>
    </source>
</evidence>
<evidence type="ECO:0000256" key="4">
    <source>
        <dbReference type="ARBA" id="ARBA00023163"/>
    </source>
</evidence>
<sequence>MKNEIIALIPMIRRFAYSLTGNHHDADDLLQNTIERILTKGVPEDVELTKWMFRVCRNLWIDEYRSRQVRQAATQSPELHEQAVQGEQEQTQKLRVREVNQAMSVLPTDQRSILSLVAIQGMSYKEVSETLSIPIGTVMSRLARARSSLSQCLPFQGVES</sequence>
<evidence type="ECO:0000313" key="8">
    <source>
        <dbReference type="Proteomes" id="UP001266357"/>
    </source>
</evidence>
<evidence type="ECO:0000259" key="5">
    <source>
        <dbReference type="Pfam" id="PF04542"/>
    </source>
</evidence>
<dbReference type="EMBL" id="JAVRIF010000010">
    <property type="protein sequence ID" value="MDT0604982.1"/>
    <property type="molecule type" value="Genomic_DNA"/>
</dbReference>
<dbReference type="PANTHER" id="PTHR43133">
    <property type="entry name" value="RNA POLYMERASE ECF-TYPE SIGMA FACTO"/>
    <property type="match status" value="1"/>
</dbReference>
<dbReference type="InterPro" id="IPR013324">
    <property type="entry name" value="RNA_pol_sigma_r3/r4-like"/>
</dbReference>
<keyword evidence="8" id="KW-1185">Reference proteome</keyword>
<protein>
    <submittedName>
        <fullName evidence="7">RNA polymerase sigma factor</fullName>
    </submittedName>
</protein>
<feature type="domain" description="RNA polymerase sigma-70 region 2" evidence="5">
    <location>
        <begin position="8"/>
        <end position="68"/>
    </location>
</feature>
<dbReference type="InterPro" id="IPR013249">
    <property type="entry name" value="RNA_pol_sigma70_r4_t2"/>
</dbReference>
<keyword evidence="3" id="KW-0731">Sigma factor</keyword>
<dbReference type="InterPro" id="IPR014284">
    <property type="entry name" value="RNA_pol_sigma-70_dom"/>
</dbReference>
<evidence type="ECO:0000256" key="2">
    <source>
        <dbReference type="ARBA" id="ARBA00023015"/>
    </source>
</evidence>
<evidence type="ECO:0000313" key="7">
    <source>
        <dbReference type="EMBL" id="MDT0604982.1"/>
    </source>
</evidence>
<keyword evidence="4" id="KW-0804">Transcription</keyword>
<dbReference type="SUPFAM" id="SSF88659">
    <property type="entry name" value="Sigma3 and sigma4 domains of RNA polymerase sigma factors"/>
    <property type="match status" value="1"/>
</dbReference>
<reference evidence="7 8" key="1">
    <citation type="submission" date="2023-09" db="EMBL/GenBank/DDBJ databases">
        <authorList>
            <person name="Rey-Velasco X."/>
        </authorList>
    </citation>
    <scope>NUCLEOTIDE SEQUENCE [LARGE SCALE GENOMIC DNA]</scope>
    <source>
        <strain evidence="7 8">W431</strain>
    </source>
</reference>
<dbReference type="PANTHER" id="PTHR43133:SF25">
    <property type="entry name" value="RNA POLYMERASE SIGMA FACTOR RFAY-RELATED"/>
    <property type="match status" value="1"/>
</dbReference>
<comment type="caution">
    <text evidence="7">The sequence shown here is derived from an EMBL/GenBank/DDBJ whole genome shotgun (WGS) entry which is preliminary data.</text>
</comment>
<dbReference type="Proteomes" id="UP001266357">
    <property type="component" value="Unassembled WGS sequence"/>
</dbReference>
<dbReference type="InterPro" id="IPR039425">
    <property type="entry name" value="RNA_pol_sigma-70-like"/>
</dbReference>
<accession>A0ABU3A612</accession>
<evidence type="ECO:0000259" key="6">
    <source>
        <dbReference type="Pfam" id="PF08281"/>
    </source>
</evidence>
<dbReference type="RefSeq" id="WP_311583998.1">
    <property type="nucleotide sequence ID" value="NZ_JAVRIF010000010.1"/>
</dbReference>
<keyword evidence="2" id="KW-0805">Transcription regulation</keyword>
<gene>
    <name evidence="7" type="ORF">RM573_15370</name>
</gene>
<dbReference type="Gene3D" id="1.20.140.160">
    <property type="match status" value="1"/>
</dbReference>
<dbReference type="CDD" id="cd06171">
    <property type="entry name" value="Sigma70_r4"/>
    <property type="match status" value="1"/>
</dbReference>
<dbReference type="InterPro" id="IPR007627">
    <property type="entry name" value="RNA_pol_sigma70_r2"/>
</dbReference>
<organism evidence="7 8">
    <name type="scientific">Thalassotalea castellviae</name>
    <dbReference type="NCBI Taxonomy" id="3075612"/>
    <lineage>
        <taxon>Bacteria</taxon>
        <taxon>Pseudomonadati</taxon>
        <taxon>Pseudomonadota</taxon>
        <taxon>Gammaproteobacteria</taxon>
        <taxon>Alteromonadales</taxon>
        <taxon>Colwelliaceae</taxon>
        <taxon>Thalassotalea</taxon>
    </lineage>
</organism>
<dbReference type="Pfam" id="PF04542">
    <property type="entry name" value="Sigma70_r2"/>
    <property type="match status" value="1"/>
</dbReference>
<dbReference type="Pfam" id="PF08281">
    <property type="entry name" value="Sigma70_r4_2"/>
    <property type="match status" value="1"/>
</dbReference>
<proteinExistence type="inferred from homology"/>
<dbReference type="SUPFAM" id="SSF88946">
    <property type="entry name" value="Sigma2 domain of RNA polymerase sigma factors"/>
    <property type="match status" value="1"/>
</dbReference>
<dbReference type="InterPro" id="IPR013325">
    <property type="entry name" value="RNA_pol_sigma_r2"/>
</dbReference>
<evidence type="ECO:0000256" key="1">
    <source>
        <dbReference type="ARBA" id="ARBA00010641"/>
    </source>
</evidence>
<dbReference type="NCBIfam" id="TIGR02937">
    <property type="entry name" value="sigma70-ECF"/>
    <property type="match status" value="1"/>
</dbReference>
<comment type="similarity">
    <text evidence="1">Belongs to the sigma-70 factor family. ECF subfamily.</text>
</comment>
<name>A0ABU3A612_9GAMM</name>